<keyword evidence="1" id="KW-0472">Membrane</keyword>
<evidence type="ECO:0000313" key="2">
    <source>
        <dbReference type="EMBL" id="WDD97247.1"/>
    </source>
</evidence>
<dbReference type="RefSeq" id="WP_044836038.1">
    <property type="nucleotide sequence ID" value="NZ_CP059735.1"/>
</dbReference>
<proteinExistence type="predicted"/>
<name>A0AAE9YPN6_9GAMM</name>
<gene>
    <name evidence="2" type="ORF">SG35_018115</name>
</gene>
<dbReference type="EMBL" id="CP059735">
    <property type="protein sequence ID" value="WDD97247.1"/>
    <property type="molecule type" value="Genomic_DNA"/>
</dbReference>
<reference evidence="2 3" key="1">
    <citation type="journal article" date="2015" name="Genome Announc.">
        <title>Draft Genome Sequences of Marine Isolates of Thalassomonas viridans and Thalassomonas actiniarum.</title>
        <authorList>
            <person name="Olonade I."/>
            <person name="van Zyl L.J."/>
            <person name="Trindade M."/>
        </authorList>
    </citation>
    <scope>NUCLEOTIDE SEQUENCE [LARGE SCALE GENOMIC DNA]</scope>
    <source>
        <strain evidence="2 3">A5K-106</strain>
    </source>
</reference>
<keyword evidence="1" id="KW-1133">Transmembrane helix</keyword>
<dbReference type="AlphaFoldDB" id="A0AAE9YPN6"/>
<evidence type="ECO:0000256" key="1">
    <source>
        <dbReference type="SAM" id="Phobius"/>
    </source>
</evidence>
<keyword evidence="3" id="KW-1185">Reference proteome</keyword>
<feature type="transmembrane region" description="Helical" evidence="1">
    <location>
        <begin position="7"/>
        <end position="25"/>
    </location>
</feature>
<dbReference type="KEGG" id="tact:SG35_018115"/>
<evidence type="ECO:0000313" key="3">
    <source>
        <dbReference type="Proteomes" id="UP000032568"/>
    </source>
</evidence>
<dbReference type="Proteomes" id="UP000032568">
    <property type="component" value="Chromosome"/>
</dbReference>
<reference evidence="2 3" key="2">
    <citation type="journal article" date="2022" name="Mar. Drugs">
        <title>Bioassay-Guided Fractionation Leads to the Detection of Cholic Acid Generated by the Rare Thalassomonas sp.</title>
        <authorList>
            <person name="Pheiffer F."/>
            <person name="Schneider Y.K."/>
            <person name="Hansen E.H."/>
            <person name="Andersen J.H."/>
            <person name="Isaksson J."/>
            <person name="Busche T."/>
            <person name="R C."/>
            <person name="Kalinowski J."/>
            <person name="Zyl L.V."/>
            <person name="Trindade M."/>
        </authorList>
    </citation>
    <scope>NUCLEOTIDE SEQUENCE [LARGE SCALE GENOMIC DNA]</scope>
    <source>
        <strain evidence="2 3">A5K-106</strain>
    </source>
</reference>
<feature type="transmembrane region" description="Helical" evidence="1">
    <location>
        <begin position="45"/>
        <end position="68"/>
    </location>
</feature>
<protein>
    <submittedName>
        <fullName evidence="2">Uncharacterized protein</fullName>
    </submittedName>
</protein>
<sequence>MKYLTALIMGCIFVIALTVFITPYANDMYMIFYELSSGPDTETMLLNKLIFIHIPIYFILGFIAGIFLHKKCLANKTSGR</sequence>
<keyword evidence="1" id="KW-0812">Transmembrane</keyword>
<accession>A0AAE9YPN6</accession>
<organism evidence="2 3">
    <name type="scientific">Thalassomonas actiniarum</name>
    <dbReference type="NCBI Taxonomy" id="485447"/>
    <lineage>
        <taxon>Bacteria</taxon>
        <taxon>Pseudomonadati</taxon>
        <taxon>Pseudomonadota</taxon>
        <taxon>Gammaproteobacteria</taxon>
        <taxon>Alteromonadales</taxon>
        <taxon>Colwelliaceae</taxon>
        <taxon>Thalassomonas</taxon>
    </lineage>
</organism>